<dbReference type="InterPro" id="IPR012347">
    <property type="entry name" value="Ferritin-like"/>
</dbReference>
<dbReference type="InterPro" id="IPR008331">
    <property type="entry name" value="Ferritin_DPS_dom"/>
</dbReference>
<comment type="similarity">
    <text evidence="1 2">Belongs to the Dps family.</text>
</comment>
<keyword evidence="5" id="KW-1185">Reference proteome</keyword>
<dbReference type="Pfam" id="PF00210">
    <property type="entry name" value="Ferritin"/>
    <property type="match status" value="1"/>
</dbReference>
<dbReference type="PIRSF" id="PIRSF005900">
    <property type="entry name" value="Dps"/>
    <property type="match status" value="1"/>
</dbReference>
<dbReference type="SUPFAM" id="SSF47240">
    <property type="entry name" value="Ferritin-like"/>
    <property type="match status" value="1"/>
</dbReference>
<dbReference type="InterPro" id="IPR023188">
    <property type="entry name" value="DPS_DNA-bd_CS"/>
</dbReference>
<dbReference type="GO" id="GO:0016722">
    <property type="term" value="F:oxidoreductase activity, acting on metal ions"/>
    <property type="evidence" value="ECO:0007669"/>
    <property type="project" value="InterPro"/>
</dbReference>
<dbReference type="PROSITE" id="PS00818">
    <property type="entry name" value="DPS_1"/>
    <property type="match status" value="1"/>
</dbReference>
<accession>A0A7K1G8M6</accession>
<dbReference type="InterPro" id="IPR009078">
    <property type="entry name" value="Ferritin-like_SF"/>
</dbReference>
<dbReference type="PANTHER" id="PTHR42932">
    <property type="entry name" value="GENERAL STRESS PROTEIN 20U"/>
    <property type="match status" value="1"/>
</dbReference>
<dbReference type="PRINTS" id="PR01346">
    <property type="entry name" value="HELNAPAPROT"/>
</dbReference>
<comment type="caution">
    <text evidence="4">The sequence shown here is derived from an EMBL/GenBank/DDBJ whole genome shotgun (WGS) entry which is preliminary data.</text>
</comment>
<sequence>MNYLNIKDEKILPTVVELNTLLADYHIYYQNLRNFHWNILGENFFELHDKFEELYTDARVKIDEIAERILTLRYHPMSKLKDYLKSASIEEATSKLTDKEMVTTILDNHATLLSQMSKVIDKAENAKDEGTIDLIGAYIRELEKSSWMLDAFTKETASQLNESVLEA</sequence>
<protein>
    <submittedName>
        <fullName evidence="4">DNA starvation/stationary phase protection protein</fullName>
    </submittedName>
</protein>
<dbReference type="CDD" id="cd01043">
    <property type="entry name" value="DPS"/>
    <property type="match status" value="1"/>
</dbReference>
<dbReference type="InterPro" id="IPR002177">
    <property type="entry name" value="DPS_DNA-bd"/>
</dbReference>
<dbReference type="RefSeq" id="WP_155087462.1">
    <property type="nucleotide sequence ID" value="NZ_WJYA01000002.1"/>
</dbReference>
<dbReference type="AlphaFoldDB" id="A0A7K1G8M6"/>
<dbReference type="EMBL" id="WJYA01000002">
    <property type="protein sequence ID" value="MTE25626.1"/>
    <property type="molecule type" value="Genomic_DNA"/>
</dbReference>
<evidence type="ECO:0000313" key="5">
    <source>
        <dbReference type="Proteomes" id="UP000447545"/>
    </source>
</evidence>
<feature type="domain" description="Ferritin/DPS" evidence="3">
    <location>
        <begin position="17"/>
        <end position="155"/>
    </location>
</feature>
<gene>
    <name evidence="4" type="ORF">F1003_01675</name>
</gene>
<evidence type="ECO:0000256" key="1">
    <source>
        <dbReference type="ARBA" id="ARBA00009497"/>
    </source>
</evidence>
<dbReference type="Proteomes" id="UP000447545">
    <property type="component" value="Unassembled WGS sequence"/>
</dbReference>
<reference evidence="4 5" key="1">
    <citation type="submission" date="2019-11" db="EMBL/GenBank/DDBJ databases">
        <title>Winogradskyella ouciana sp. nov., isolated from the hadal seawater of the Mariana Trench.</title>
        <authorList>
            <person name="Liu R."/>
        </authorList>
    </citation>
    <scope>NUCLEOTIDE SEQUENCE [LARGE SCALE GENOMIC DNA]</scope>
    <source>
        <strain evidence="4 5">ZXX205</strain>
    </source>
</reference>
<evidence type="ECO:0000259" key="3">
    <source>
        <dbReference type="Pfam" id="PF00210"/>
    </source>
</evidence>
<dbReference type="Gene3D" id="1.20.1260.10">
    <property type="match status" value="1"/>
</dbReference>
<organism evidence="4 5">
    <name type="scientific">Winogradskyella ouciana</name>
    <dbReference type="NCBI Taxonomy" id="2608631"/>
    <lineage>
        <taxon>Bacteria</taxon>
        <taxon>Pseudomonadati</taxon>
        <taxon>Bacteroidota</taxon>
        <taxon>Flavobacteriia</taxon>
        <taxon>Flavobacteriales</taxon>
        <taxon>Flavobacteriaceae</taxon>
        <taxon>Winogradskyella</taxon>
    </lineage>
</organism>
<name>A0A7K1G8M6_9FLAO</name>
<evidence type="ECO:0000256" key="2">
    <source>
        <dbReference type="RuleBase" id="RU003875"/>
    </source>
</evidence>
<evidence type="ECO:0000313" key="4">
    <source>
        <dbReference type="EMBL" id="MTE25626.1"/>
    </source>
</evidence>
<dbReference type="PANTHER" id="PTHR42932:SF1">
    <property type="entry name" value="GENERAL STRESS PROTEIN 20U"/>
    <property type="match status" value="1"/>
</dbReference>
<dbReference type="GO" id="GO:0008199">
    <property type="term" value="F:ferric iron binding"/>
    <property type="evidence" value="ECO:0007669"/>
    <property type="project" value="InterPro"/>
</dbReference>
<proteinExistence type="inferred from homology"/>